<keyword evidence="3" id="KW-1133">Transmembrane helix</keyword>
<keyword evidence="3" id="KW-0812">Transmembrane</keyword>
<accession>A0A6A6WWT5</accession>
<evidence type="ECO:0000256" key="2">
    <source>
        <dbReference type="ARBA" id="ARBA00038334"/>
    </source>
</evidence>
<dbReference type="InterPro" id="IPR000073">
    <property type="entry name" value="AB_hydrolase_1"/>
</dbReference>
<sequence>MLGESVWRGFSFVYGMFNLLSLVAVAAIRDGAFTKKMSADEKKELELAQEKYWTLSRSPLPGFRHEFFTLRNGVKLHYVVNARDEAVASGNIAIFIHGFPDSFLLWRNLLKSPALQSHVLIAVDLPGYGGSDGLQKYDAEGLLESLTAFILGMREQYLGEEGRVVMITHDWGGILGARLASEARELADRWIIAGAIIPQQLLSNAQTHGASAKQMLHTWVRRPVSLRLLKTAFSTFSPVLGQFARSFYIFVFNLPWPLATFFATMGNFWLLRVMHKVGAGLLGPDGKFVRQFSNSEAADWLAMSGGPGLAQFTSGESMYPESARRRVKDYGMSEKIRIYRETVGLGIWEKSLETVVALSEIPITKHSSGTGLFEDGPPGALKAPTTMILGKRDPAFERRLALDGLSDYLTFGSQVLSLDGAGHWLPHEEFGSKVLEDCARWALGGEKEPLRSLFEGTTGVDFLVK</sequence>
<dbReference type="InterPro" id="IPR000639">
    <property type="entry name" value="Epox_hydrolase-like"/>
</dbReference>
<organism evidence="5 6">
    <name type="scientific">Melanomma pulvis-pyrius CBS 109.77</name>
    <dbReference type="NCBI Taxonomy" id="1314802"/>
    <lineage>
        <taxon>Eukaryota</taxon>
        <taxon>Fungi</taxon>
        <taxon>Dikarya</taxon>
        <taxon>Ascomycota</taxon>
        <taxon>Pezizomycotina</taxon>
        <taxon>Dothideomycetes</taxon>
        <taxon>Pleosporomycetidae</taxon>
        <taxon>Pleosporales</taxon>
        <taxon>Melanommataceae</taxon>
        <taxon>Melanomma</taxon>
    </lineage>
</organism>
<evidence type="ECO:0000313" key="5">
    <source>
        <dbReference type="EMBL" id="KAF2788197.1"/>
    </source>
</evidence>
<gene>
    <name evidence="5" type="ORF">K505DRAFT_256055</name>
</gene>
<proteinExistence type="inferred from homology"/>
<dbReference type="AlphaFoldDB" id="A0A6A6WWT5"/>
<feature type="domain" description="AB hydrolase-1" evidence="4">
    <location>
        <begin position="94"/>
        <end position="429"/>
    </location>
</feature>
<name>A0A6A6WWT5_9PLEO</name>
<dbReference type="OrthoDB" id="6431331at2759"/>
<keyword evidence="3" id="KW-0472">Membrane</keyword>
<dbReference type="Pfam" id="PF12697">
    <property type="entry name" value="Abhydrolase_6"/>
    <property type="match status" value="1"/>
</dbReference>
<keyword evidence="1 5" id="KW-0378">Hydrolase</keyword>
<keyword evidence="6" id="KW-1185">Reference proteome</keyword>
<reference evidence="5" key="1">
    <citation type="journal article" date="2020" name="Stud. Mycol.">
        <title>101 Dothideomycetes genomes: a test case for predicting lifestyles and emergence of pathogens.</title>
        <authorList>
            <person name="Haridas S."/>
            <person name="Albert R."/>
            <person name="Binder M."/>
            <person name="Bloem J."/>
            <person name="Labutti K."/>
            <person name="Salamov A."/>
            <person name="Andreopoulos B."/>
            <person name="Baker S."/>
            <person name="Barry K."/>
            <person name="Bills G."/>
            <person name="Bluhm B."/>
            <person name="Cannon C."/>
            <person name="Castanera R."/>
            <person name="Culley D."/>
            <person name="Daum C."/>
            <person name="Ezra D."/>
            <person name="Gonzalez J."/>
            <person name="Henrissat B."/>
            <person name="Kuo A."/>
            <person name="Liang C."/>
            <person name="Lipzen A."/>
            <person name="Lutzoni F."/>
            <person name="Magnuson J."/>
            <person name="Mondo S."/>
            <person name="Nolan M."/>
            <person name="Ohm R."/>
            <person name="Pangilinan J."/>
            <person name="Park H.-J."/>
            <person name="Ramirez L."/>
            <person name="Alfaro M."/>
            <person name="Sun H."/>
            <person name="Tritt A."/>
            <person name="Yoshinaga Y."/>
            <person name="Zwiers L.-H."/>
            <person name="Turgeon B."/>
            <person name="Goodwin S."/>
            <person name="Spatafora J."/>
            <person name="Crous P."/>
            <person name="Grigoriev I."/>
        </authorList>
    </citation>
    <scope>NUCLEOTIDE SEQUENCE</scope>
    <source>
        <strain evidence="5">CBS 109.77</strain>
    </source>
</reference>
<evidence type="ECO:0000256" key="3">
    <source>
        <dbReference type="SAM" id="Phobius"/>
    </source>
</evidence>
<feature type="transmembrane region" description="Helical" evidence="3">
    <location>
        <begin position="247"/>
        <end position="271"/>
    </location>
</feature>
<dbReference type="Gene3D" id="3.40.50.1820">
    <property type="entry name" value="alpha/beta hydrolase"/>
    <property type="match status" value="1"/>
</dbReference>
<dbReference type="GO" id="GO:0016787">
    <property type="term" value="F:hydrolase activity"/>
    <property type="evidence" value="ECO:0007669"/>
    <property type="project" value="UniProtKB-KW"/>
</dbReference>
<feature type="transmembrane region" description="Helical" evidence="3">
    <location>
        <begin position="6"/>
        <end position="28"/>
    </location>
</feature>
<dbReference type="Proteomes" id="UP000799757">
    <property type="component" value="Unassembled WGS sequence"/>
</dbReference>
<evidence type="ECO:0000259" key="4">
    <source>
        <dbReference type="Pfam" id="PF12697"/>
    </source>
</evidence>
<protein>
    <submittedName>
        <fullName evidence="5">Alpha/beta-hydrolase</fullName>
    </submittedName>
</protein>
<dbReference type="PRINTS" id="PR00412">
    <property type="entry name" value="EPOXHYDRLASE"/>
</dbReference>
<evidence type="ECO:0000256" key="1">
    <source>
        <dbReference type="ARBA" id="ARBA00022801"/>
    </source>
</evidence>
<dbReference type="EMBL" id="MU002238">
    <property type="protein sequence ID" value="KAF2788197.1"/>
    <property type="molecule type" value="Genomic_DNA"/>
</dbReference>
<dbReference type="PANTHER" id="PTHR43329">
    <property type="entry name" value="EPOXIDE HYDROLASE"/>
    <property type="match status" value="1"/>
</dbReference>
<comment type="similarity">
    <text evidence="2">Belongs to the AB hydrolase superfamily. Epoxide hydrolase family.</text>
</comment>
<evidence type="ECO:0000313" key="6">
    <source>
        <dbReference type="Proteomes" id="UP000799757"/>
    </source>
</evidence>
<dbReference type="SUPFAM" id="SSF53474">
    <property type="entry name" value="alpha/beta-Hydrolases"/>
    <property type="match status" value="1"/>
</dbReference>
<dbReference type="InterPro" id="IPR029058">
    <property type="entry name" value="AB_hydrolase_fold"/>
</dbReference>